<dbReference type="AlphaFoldDB" id="A0A182XTJ6"/>
<dbReference type="EnsemblMetazoa" id="AQUA015134-RA">
    <property type="protein sequence ID" value="AQUA015134-PA"/>
    <property type="gene ID" value="AQUA015134"/>
</dbReference>
<dbReference type="Proteomes" id="UP000076407">
    <property type="component" value="Unassembled WGS sequence"/>
</dbReference>
<proteinExistence type="predicted"/>
<evidence type="ECO:0000313" key="2">
    <source>
        <dbReference type="Proteomes" id="UP000076407"/>
    </source>
</evidence>
<organism evidence="1 2">
    <name type="scientific">Anopheles quadriannulatus</name>
    <name type="common">Mosquito</name>
    <dbReference type="NCBI Taxonomy" id="34691"/>
    <lineage>
        <taxon>Eukaryota</taxon>
        <taxon>Metazoa</taxon>
        <taxon>Ecdysozoa</taxon>
        <taxon>Arthropoda</taxon>
        <taxon>Hexapoda</taxon>
        <taxon>Insecta</taxon>
        <taxon>Pterygota</taxon>
        <taxon>Neoptera</taxon>
        <taxon>Endopterygota</taxon>
        <taxon>Diptera</taxon>
        <taxon>Nematocera</taxon>
        <taxon>Culicoidea</taxon>
        <taxon>Culicidae</taxon>
        <taxon>Anophelinae</taxon>
        <taxon>Anopheles</taxon>
    </lineage>
</organism>
<dbReference type="VEuPathDB" id="VectorBase:AQUA015134"/>
<name>A0A182XTJ6_ANOQN</name>
<accession>A0A182XTJ6</accession>
<reference evidence="1" key="1">
    <citation type="submission" date="2020-05" db="UniProtKB">
        <authorList>
            <consortium name="EnsemblMetazoa"/>
        </authorList>
    </citation>
    <scope>IDENTIFICATION</scope>
    <source>
        <strain evidence="1">SANGQUA</strain>
    </source>
</reference>
<keyword evidence="2" id="KW-1185">Reference proteome</keyword>
<protein>
    <submittedName>
        <fullName evidence="1">Uncharacterized protein</fullName>
    </submittedName>
</protein>
<evidence type="ECO:0000313" key="1">
    <source>
        <dbReference type="EnsemblMetazoa" id="AQUA015134-PA"/>
    </source>
</evidence>
<sequence>MLAGITSKVPTVWHNWKSACQVRLVYRANREVLTQRCHQAYDANPYRTNNNYSHHHIQNGYLYMKMR</sequence>